<dbReference type="InterPro" id="IPR036291">
    <property type="entry name" value="NAD(P)-bd_dom_sf"/>
</dbReference>
<gene>
    <name evidence="2" type="ORF">JCM19274_3035</name>
    <name evidence="1" type="ORF">JCM19300_3445</name>
</gene>
<dbReference type="InterPro" id="IPR052718">
    <property type="entry name" value="NmrA-type_oxidoreductase"/>
</dbReference>
<dbReference type="Proteomes" id="UP000029643">
    <property type="component" value="Unassembled WGS sequence"/>
</dbReference>
<organism evidence="1 4">
    <name type="scientific">Algibacter lectus</name>
    <dbReference type="NCBI Taxonomy" id="221126"/>
    <lineage>
        <taxon>Bacteria</taxon>
        <taxon>Pseudomonadati</taxon>
        <taxon>Bacteroidota</taxon>
        <taxon>Flavobacteriia</taxon>
        <taxon>Flavobacteriales</taxon>
        <taxon>Flavobacteriaceae</taxon>
        <taxon>Algibacter</taxon>
    </lineage>
</organism>
<dbReference type="Gene3D" id="3.90.25.10">
    <property type="entry name" value="UDP-galactose 4-epimerase, domain 1"/>
    <property type="match status" value="1"/>
</dbReference>
<dbReference type="RefSeq" id="WP_227805799.1">
    <property type="nucleotide sequence ID" value="NZ_BBNQ01000008.1"/>
</dbReference>
<comment type="caution">
    <text evidence="1">The sequence shown here is derived from an EMBL/GenBank/DDBJ whole genome shotgun (WGS) entry which is preliminary data.</text>
</comment>
<dbReference type="SUPFAM" id="SSF51735">
    <property type="entry name" value="NAD(P)-binding Rossmann-fold domains"/>
    <property type="match status" value="1"/>
</dbReference>
<evidence type="ECO:0000313" key="4">
    <source>
        <dbReference type="Proteomes" id="UP000029644"/>
    </source>
</evidence>
<evidence type="ECO:0000313" key="3">
    <source>
        <dbReference type="Proteomes" id="UP000029643"/>
    </source>
</evidence>
<dbReference type="PANTHER" id="PTHR47129:SF1">
    <property type="entry name" value="NMRA-LIKE DOMAIN-CONTAINING PROTEIN"/>
    <property type="match status" value="1"/>
</dbReference>
<evidence type="ECO:0000313" key="2">
    <source>
        <dbReference type="EMBL" id="GAL79623.1"/>
    </source>
</evidence>
<reference evidence="3 4" key="1">
    <citation type="journal article" date="2014" name="Genome Announc.">
        <title>Draft Genome Sequences of Marine Flavobacterium Algibacter lectus Strains SS8 and NR4.</title>
        <authorList>
            <person name="Takatani N."/>
            <person name="Nakanishi M."/>
            <person name="Meirelles P."/>
            <person name="Mino S."/>
            <person name="Suda W."/>
            <person name="Oshima K."/>
            <person name="Hattori M."/>
            <person name="Ohkuma M."/>
            <person name="Hosokawa M."/>
            <person name="Miyashita K."/>
            <person name="Thompson F.L."/>
            <person name="Niwa A."/>
            <person name="Sawabe T."/>
            <person name="Sawabe T."/>
        </authorList>
    </citation>
    <scope>NUCLEOTIDE SEQUENCE [LARGE SCALE GENOMIC DNA]</scope>
    <source>
        <strain evidence="2">JCM 19274</strain>
        <strain evidence="1 4">JCM 19300</strain>
        <strain evidence="3">JCM19274</strain>
    </source>
</reference>
<proteinExistence type="predicted"/>
<dbReference type="PANTHER" id="PTHR47129">
    <property type="entry name" value="QUINONE OXIDOREDUCTASE 2"/>
    <property type="match status" value="1"/>
</dbReference>
<dbReference type="EMBL" id="BBNQ01000008">
    <property type="protein sequence ID" value="GAL62877.1"/>
    <property type="molecule type" value="Genomic_DNA"/>
</dbReference>
<dbReference type="STRING" id="221126.SAMN04489722_10446"/>
<dbReference type="Gene3D" id="3.40.50.720">
    <property type="entry name" value="NAD(P)-binding Rossmann-like Domain"/>
    <property type="match status" value="1"/>
</dbReference>
<sequence length="167" mass="18679">MQSNRQTEKDVQNSGLDYAIGRNGIYIEPDLEYLDTYIEEGEIRNCAGDGKCAYTSRAELGFAYSKMLIEDKHNGKIYNLVGHAISQSELADYINLVFNTKLKFTPVSVAAYLYERKTALGDFLGTVIAGIYEGIKNGSNNVLSDFELAAGRPHKSVEDIMRVYKEE</sequence>
<accession>A0A090W5T4</accession>
<name>A0A090W5T4_9FLAO</name>
<dbReference type="AlphaFoldDB" id="A0A090W5T4"/>
<protein>
    <submittedName>
        <fullName evidence="1">Uncharacterized protein</fullName>
    </submittedName>
</protein>
<evidence type="ECO:0000313" key="1">
    <source>
        <dbReference type="EMBL" id="GAL62877.1"/>
    </source>
</evidence>
<dbReference type="Proteomes" id="UP000029644">
    <property type="component" value="Unassembled WGS sequence"/>
</dbReference>
<dbReference type="EMBL" id="BBNU01000007">
    <property type="protein sequence ID" value="GAL79623.1"/>
    <property type="molecule type" value="Genomic_DNA"/>
</dbReference>